<dbReference type="STRING" id="199310.c4895"/>
<evidence type="ECO:0000256" key="3">
    <source>
        <dbReference type="ARBA" id="ARBA00022729"/>
    </source>
</evidence>
<feature type="chain" id="PRO_5005118503" description="5'-nucleotidase" evidence="5">
    <location>
        <begin position="26"/>
        <end position="541"/>
    </location>
</feature>
<dbReference type="AlphaFoldDB" id="A0A0H2VCX5"/>
<gene>
    <name evidence="8" type="ordered locus">c4895</name>
</gene>
<evidence type="ECO:0000313" key="9">
    <source>
        <dbReference type="Proteomes" id="UP000001410"/>
    </source>
</evidence>
<dbReference type="InterPro" id="IPR036907">
    <property type="entry name" value="5'-Nucleotdase_C_sf"/>
</dbReference>
<dbReference type="GO" id="GO:0008768">
    <property type="term" value="F:UDP-sugar diphosphatase activity"/>
    <property type="evidence" value="ECO:0007669"/>
    <property type="project" value="TreeGrafter"/>
</dbReference>
<dbReference type="HOGENOM" id="CLU_005854_7_1_6"/>
<dbReference type="EMBL" id="AE014075">
    <property type="protein sequence ID" value="AAN83323.1"/>
    <property type="molecule type" value="Genomic_DNA"/>
</dbReference>
<dbReference type="CDD" id="cd00845">
    <property type="entry name" value="MPP_UshA_N_like"/>
    <property type="match status" value="1"/>
</dbReference>
<dbReference type="KEGG" id="ecc:c4895"/>
<evidence type="ECO:0008006" key="10">
    <source>
        <dbReference type="Google" id="ProtNLM"/>
    </source>
</evidence>
<dbReference type="GO" id="GO:0030288">
    <property type="term" value="C:outer membrane-bounded periplasmic space"/>
    <property type="evidence" value="ECO:0007669"/>
    <property type="project" value="TreeGrafter"/>
</dbReference>
<keyword evidence="5" id="KW-0378">Hydrolase</keyword>
<keyword evidence="9" id="KW-1185">Reference proteome</keyword>
<dbReference type="GO" id="GO:0000166">
    <property type="term" value="F:nucleotide binding"/>
    <property type="evidence" value="ECO:0007669"/>
    <property type="project" value="UniProtKB-KW"/>
</dbReference>
<evidence type="ECO:0000259" key="7">
    <source>
        <dbReference type="Pfam" id="PF02872"/>
    </source>
</evidence>
<dbReference type="PROSITE" id="PS00786">
    <property type="entry name" value="5_NUCLEOTIDASE_2"/>
    <property type="match status" value="1"/>
</dbReference>
<evidence type="ECO:0000256" key="2">
    <source>
        <dbReference type="ARBA" id="ARBA00022723"/>
    </source>
</evidence>
<proteinExistence type="inferred from homology"/>
<dbReference type="InterPro" id="IPR006179">
    <property type="entry name" value="5_nucleotidase/apyrase"/>
</dbReference>
<feature type="domain" description="Calcineurin-like phosphoesterase" evidence="6">
    <location>
        <begin position="29"/>
        <end position="277"/>
    </location>
</feature>
<dbReference type="InterPro" id="IPR029052">
    <property type="entry name" value="Metallo-depent_PP-like"/>
</dbReference>
<dbReference type="Pfam" id="PF00149">
    <property type="entry name" value="Metallophos"/>
    <property type="match status" value="1"/>
</dbReference>
<evidence type="ECO:0000259" key="6">
    <source>
        <dbReference type="Pfam" id="PF00149"/>
    </source>
</evidence>
<feature type="domain" description="5'-Nucleotidase C-terminal" evidence="7">
    <location>
        <begin position="359"/>
        <end position="501"/>
    </location>
</feature>
<evidence type="ECO:0000256" key="1">
    <source>
        <dbReference type="ARBA" id="ARBA00006654"/>
    </source>
</evidence>
<feature type="signal peptide" evidence="5">
    <location>
        <begin position="1"/>
        <end position="25"/>
    </location>
</feature>
<evidence type="ECO:0000313" key="8">
    <source>
        <dbReference type="EMBL" id="AAN83323.1"/>
    </source>
</evidence>
<protein>
    <recommendedName>
        <fullName evidence="10">5'-nucleotidase</fullName>
    </recommendedName>
</protein>
<dbReference type="InterPro" id="IPR008334">
    <property type="entry name" value="5'-Nucleotdase_C"/>
</dbReference>
<reference evidence="8 9" key="1">
    <citation type="journal article" date="2002" name="Proc. Natl. Acad. Sci. U.S.A.">
        <title>Extensive mosaic structure revealed by the complete genome sequence of uropathogenic Escherichia coli.</title>
        <authorList>
            <person name="Welch R.A."/>
            <person name="Burland V."/>
            <person name="Plunkett G.III."/>
            <person name="Redford P."/>
            <person name="Roesch P."/>
            <person name="Rasko D."/>
            <person name="Buckles E.L."/>
            <person name="Liou S.R."/>
            <person name="Boutin A."/>
            <person name="Hackett J."/>
            <person name="Stroud D."/>
            <person name="Mayhew G.F."/>
            <person name="Rose D.J."/>
            <person name="Zhou S."/>
            <person name="Schwartz D.C."/>
            <person name="Perna N.T."/>
            <person name="Mobley H.L."/>
            <person name="Donnenberg M.S."/>
            <person name="Blattner F.R."/>
        </authorList>
    </citation>
    <scope>NUCLEOTIDE SEQUENCE [LARGE SCALE GENOMIC DNA]</scope>
    <source>
        <strain evidence="9">CFT073 / ATCC 700928 / UPEC</strain>
    </source>
</reference>
<evidence type="ECO:0000256" key="4">
    <source>
        <dbReference type="ARBA" id="ARBA00022741"/>
    </source>
</evidence>
<dbReference type="SUPFAM" id="SSF56300">
    <property type="entry name" value="Metallo-dependent phosphatases"/>
    <property type="match status" value="1"/>
</dbReference>
<dbReference type="Pfam" id="PF02872">
    <property type="entry name" value="5_nucleotid_C"/>
    <property type="match status" value="1"/>
</dbReference>
<keyword evidence="4 5" id="KW-0547">Nucleotide-binding</keyword>
<dbReference type="GO" id="GO:0009166">
    <property type="term" value="P:nucleotide catabolic process"/>
    <property type="evidence" value="ECO:0007669"/>
    <property type="project" value="InterPro"/>
</dbReference>
<comment type="similarity">
    <text evidence="1 5">Belongs to the 5'-nucleotidase family.</text>
</comment>
<dbReference type="GO" id="GO:0008253">
    <property type="term" value="F:5'-nucleotidase activity"/>
    <property type="evidence" value="ECO:0007669"/>
    <property type="project" value="TreeGrafter"/>
</dbReference>
<dbReference type="eggNOG" id="COG0737">
    <property type="taxonomic scope" value="Bacteria"/>
</dbReference>
<name>A0A0H2VCX5_ECOL6</name>
<keyword evidence="2" id="KW-0479">Metal-binding</keyword>
<dbReference type="SUPFAM" id="SSF55816">
    <property type="entry name" value="5'-nucleotidase (syn. UDP-sugar hydrolase), C-terminal domain"/>
    <property type="match status" value="1"/>
</dbReference>
<keyword evidence="3 5" id="KW-0732">Signal</keyword>
<dbReference type="InterPro" id="IPR004843">
    <property type="entry name" value="Calcineurin-like_PHP"/>
</dbReference>
<accession>A0A0H2VCX5</accession>
<dbReference type="GO" id="GO:0046872">
    <property type="term" value="F:metal ion binding"/>
    <property type="evidence" value="ECO:0007669"/>
    <property type="project" value="UniProtKB-KW"/>
</dbReference>
<dbReference type="InterPro" id="IPR006146">
    <property type="entry name" value="5'-Nucleotdase_CS"/>
</dbReference>
<dbReference type="PANTHER" id="PTHR11575">
    <property type="entry name" value="5'-NUCLEOTIDASE-RELATED"/>
    <property type="match status" value="1"/>
</dbReference>
<dbReference type="SMR" id="A0A0H2VCX5"/>
<organism evidence="8 9">
    <name type="scientific">Escherichia coli O6:H1 (strain CFT073 / ATCC 700928 / UPEC)</name>
    <dbReference type="NCBI Taxonomy" id="199310"/>
    <lineage>
        <taxon>Bacteria</taxon>
        <taxon>Pseudomonadati</taxon>
        <taxon>Pseudomonadota</taxon>
        <taxon>Gammaproteobacteria</taxon>
        <taxon>Enterobacterales</taxon>
        <taxon>Enterobacteriaceae</taxon>
        <taxon>Escherichia</taxon>
    </lineage>
</organism>
<sequence>MRMKTAQRTLFAATLLTIFSTSVMAQDVTIIYTNDLHAHVDSYKVPYVADGKRDIGGFANISTLVKQEKAKNKATFYFDAGDYFTGPYISSLTKGEAIIDIMNTMPFDAVSIGNHEFDHGWDNALRQLSKANFPVLLGNVYHKESEKPFWNKPYTILEKDGIKIGIVGLHGVFAFNDTVSELSLQGLDNDNNNRFDKSSATLKNQGIEARDEVKYLQHYIDELRDKVDLTVALVHEGVPARQSSIGNTDVRRALDKDIQTASKVKGLDILITGHAHVGTPEPIKVGNTLILSTDSGGIDIGKLILDVNPTARTHKVKSFELKTVYADEWIPDPTTQKVINGWNKKLADLVRQPVGESSIALTRAYGESSQLGNLFTDAMLVAAPTAQIALINSGSLRADINAGTITFGDITSTFPFKNELTEMDLSGKDLRNLLEHGASLTNGILQMSKGAEMRYTLQKPVGQRIVSFKINGEEIVDTNIYHVATTTFLALGGDGFLAFKEGKNVQVRAGNNMSNVVIDYFKKGHKITPAQVNEMRVEVSK</sequence>
<dbReference type="Gene3D" id="3.60.21.10">
    <property type="match status" value="1"/>
</dbReference>
<dbReference type="Proteomes" id="UP000001410">
    <property type="component" value="Chromosome"/>
</dbReference>
<dbReference type="Gene3D" id="3.90.780.10">
    <property type="entry name" value="5'-Nucleotidase, C-terminal domain"/>
    <property type="match status" value="1"/>
</dbReference>
<dbReference type="PRINTS" id="PR01607">
    <property type="entry name" value="APYRASEFAMLY"/>
</dbReference>
<evidence type="ECO:0000256" key="5">
    <source>
        <dbReference type="RuleBase" id="RU362119"/>
    </source>
</evidence>
<dbReference type="PANTHER" id="PTHR11575:SF46">
    <property type="entry name" value="PROTEIN USHA"/>
    <property type="match status" value="1"/>
</dbReference>